<name>S8E638_9LAMI</name>
<proteinExistence type="predicted"/>
<evidence type="ECO:0000256" key="2">
    <source>
        <dbReference type="ARBA" id="ARBA00022821"/>
    </source>
</evidence>
<dbReference type="PANTHER" id="PTHR31194:SF140">
    <property type="entry name" value="ETHYLENE-RESPONSIVE TRANSCRIPTION FACTOR CRF2"/>
    <property type="match status" value="1"/>
</dbReference>
<feature type="region of interest" description="Disordered" evidence="7">
    <location>
        <begin position="159"/>
        <end position="185"/>
    </location>
</feature>
<feature type="region of interest" description="Disordered" evidence="7">
    <location>
        <begin position="83"/>
        <end position="110"/>
    </location>
</feature>
<comment type="subcellular location">
    <subcellularLocation>
        <location evidence="1">Nucleus</location>
    </subcellularLocation>
</comment>
<evidence type="ECO:0000259" key="8">
    <source>
        <dbReference type="PROSITE" id="PS51032"/>
    </source>
</evidence>
<dbReference type="PROSITE" id="PS51032">
    <property type="entry name" value="AP2_ERF"/>
    <property type="match status" value="1"/>
</dbReference>
<feature type="non-terminal residue" evidence="9">
    <location>
        <position position="1"/>
    </location>
</feature>
<dbReference type="SMART" id="SM00380">
    <property type="entry name" value="AP2"/>
    <property type="match status" value="1"/>
</dbReference>
<dbReference type="GO" id="GO:0006952">
    <property type="term" value="P:defense response"/>
    <property type="evidence" value="ECO:0007669"/>
    <property type="project" value="UniProtKB-KW"/>
</dbReference>
<gene>
    <name evidence="9" type="ORF">M569_03486</name>
</gene>
<evidence type="ECO:0000313" key="10">
    <source>
        <dbReference type="Proteomes" id="UP000015453"/>
    </source>
</evidence>
<dbReference type="InterPro" id="IPR036955">
    <property type="entry name" value="AP2/ERF_dom_sf"/>
</dbReference>
<evidence type="ECO:0000256" key="4">
    <source>
        <dbReference type="ARBA" id="ARBA00023125"/>
    </source>
</evidence>
<sequence>VKFTEHVTRTTVVGARPECPGSSARLLPRTVRISVTDEDATDSSGDEEAGGSCGRRRVRRFVNEVKIRPGIADDEGGAVKSEATAANVQKRKKSVGAGNSGGGKKFRGVRQRPWGKWAAEIRDPQKRVRLWLGTFNTAEEAAMVYDHAAITLRGPDALTNFSNPAPEDKKSSGYNSGEDDSDIKSPSSVLRFVSPAVSQSNDAVCQEENFSIFPSHEDFFPDFENPLPVPDLFDQPDFFQLDLSADMLIGSCTDIGFVSQSWPSDDYFQDFGDILCSDPLVVL</sequence>
<evidence type="ECO:0000256" key="3">
    <source>
        <dbReference type="ARBA" id="ARBA00023015"/>
    </source>
</evidence>
<dbReference type="SUPFAM" id="SSF54171">
    <property type="entry name" value="DNA-binding domain"/>
    <property type="match status" value="1"/>
</dbReference>
<dbReference type="Gene3D" id="3.30.730.10">
    <property type="entry name" value="AP2/ERF domain"/>
    <property type="match status" value="1"/>
</dbReference>
<accession>S8E638</accession>
<dbReference type="OrthoDB" id="777519at2759"/>
<keyword evidence="6" id="KW-0539">Nucleus</keyword>
<dbReference type="InterPro" id="IPR050913">
    <property type="entry name" value="AP2/ERF_ERF"/>
</dbReference>
<evidence type="ECO:0000256" key="1">
    <source>
        <dbReference type="ARBA" id="ARBA00004123"/>
    </source>
</evidence>
<dbReference type="AlphaFoldDB" id="S8E638"/>
<dbReference type="Pfam" id="PF00847">
    <property type="entry name" value="AP2"/>
    <property type="match status" value="1"/>
</dbReference>
<dbReference type="Proteomes" id="UP000015453">
    <property type="component" value="Unassembled WGS sequence"/>
</dbReference>
<dbReference type="CDD" id="cd00018">
    <property type="entry name" value="AP2"/>
    <property type="match status" value="1"/>
</dbReference>
<dbReference type="InterPro" id="IPR016177">
    <property type="entry name" value="DNA-bd_dom_sf"/>
</dbReference>
<dbReference type="InterPro" id="IPR001471">
    <property type="entry name" value="AP2/ERF_dom"/>
</dbReference>
<feature type="domain" description="AP2/ERF" evidence="8">
    <location>
        <begin position="105"/>
        <end position="162"/>
    </location>
</feature>
<reference evidence="9 10" key="1">
    <citation type="journal article" date="2013" name="BMC Genomics">
        <title>The miniature genome of a carnivorous plant Genlisea aurea contains a low number of genes and short non-coding sequences.</title>
        <authorList>
            <person name="Leushkin E.V."/>
            <person name="Sutormin R.A."/>
            <person name="Nabieva E.R."/>
            <person name="Penin A.A."/>
            <person name="Kondrashov A.S."/>
            <person name="Logacheva M.D."/>
        </authorList>
    </citation>
    <scope>NUCLEOTIDE SEQUENCE [LARGE SCALE GENOMIC DNA]</scope>
</reference>
<keyword evidence="4" id="KW-0238">DNA-binding</keyword>
<organism evidence="9 10">
    <name type="scientific">Genlisea aurea</name>
    <dbReference type="NCBI Taxonomy" id="192259"/>
    <lineage>
        <taxon>Eukaryota</taxon>
        <taxon>Viridiplantae</taxon>
        <taxon>Streptophyta</taxon>
        <taxon>Embryophyta</taxon>
        <taxon>Tracheophyta</taxon>
        <taxon>Spermatophyta</taxon>
        <taxon>Magnoliopsida</taxon>
        <taxon>eudicotyledons</taxon>
        <taxon>Gunneridae</taxon>
        <taxon>Pentapetalae</taxon>
        <taxon>asterids</taxon>
        <taxon>lamiids</taxon>
        <taxon>Lamiales</taxon>
        <taxon>Lentibulariaceae</taxon>
        <taxon>Genlisea</taxon>
    </lineage>
</organism>
<dbReference type="FunFam" id="3.30.730.10:FF:000001">
    <property type="entry name" value="Ethylene-responsive transcription factor 2"/>
    <property type="match status" value="1"/>
</dbReference>
<dbReference type="GO" id="GO:0003677">
    <property type="term" value="F:DNA binding"/>
    <property type="evidence" value="ECO:0007669"/>
    <property type="project" value="UniProtKB-KW"/>
</dbReference>
<protein>
    <recommendedName>
        <fullName evidence="8">AP2/ERF domain-containing protein</fullName>
    </recommendedName>
</protein>
<keyword evidence="10" id="KW-1185">Reference proteome</keyword>
<dbReference type="EMBL" id="AUSU01001325">
    <property type="protein sequence ID" value="EPS71273.1"/>
    <property type="molecule type" value="Genomic_DNA"/>
</dbReference>
<keyword evidence="3" id="KW-0805">Transcription regulation</keyword>
<evidence type="ECO:0000256" key="7">
    <source>
        <dbReference type="SAM" id="MobiDB-lite"/>
    </source>
</evidence>
<evidence type="ECO:0000313" key="9">
    <source>
        <dbReference type="EMBL" id="EPS71273.1"/>
    </source>
</evidence>
<dbReference type="GO" id="GO:0003700">
    <property type="term" value="F:DNA-binding transcription factor activity"/>
    <property type="evidence" value="ECO:0007669"/>
    <property type="project" value="InterPro"/>
</dbReference>
<comment type="caution">
    <text evidence="9">The sequence shown here is derived from an EMBL/GenBank/DDBJ whole genome shotgun (WGS) entry which is preliminary data.</text>
</comment>
<dbReference type="PANTHER" id="PTHR31194">
    <property type="entry name" value="SHN SHINE , DNA BINDING / TRANSCRIPTION FACTOR"/>
    <property type="match status" value="1"/>
</dbReference>
<dbReference type="GO" id="GO:0005634">
    <property type="term" value="C:nucleus"/>
    <property type="evidence" value="ECO:0007669"/>
    <property type="project" value="UniProtKB-SubCell"/>
</dbReference>
<keyword evidence="2" id="KW-0611">Plant defense</keyword>
<evidence type="ECO:0000256" key="5">
    <source>
        <dbReference type="ARBA" id="ARBA00023163"/>
    </source>
</evidence>
<evidence type="ECO:0000256" key="6">
    <source>
        <dbReference type="ARBA" id="ARBA00023242"/>
    </source>
</evidence>
<dbReference type="PRINTS" id="PR00367">
    <property type="entry name" value="ETHRSPELEMNT"/>
</dbReference>
<keyword evidence="5" id="KW-0804">Transcription</keyword>